<protein>
    <recommendedName>
        <fullName evidence="2">Heterokaryon incompatibility domain-containing protein</fullName>
    </recommendedName>
</protein>
<dbReference type="InterPro" id="IPR052895">
    <property type="entry name" value="HetReg/Transcr_Mod"/>
</dbReference>
<evidence type="ECO:0000313" key="4">
    <source>
        <dbReference type="Proteomes" id="UP000800094"/>
    </source>
</evidence>
<feature type="region of interest" description="Disordered" evidence="1">
    <location>
        <begin position="71"/>
        <end position="170"/>
    </location>
</feature>
<evidence type="ECO:0000313" key="3">
    <source>
        <dbReference type="EMBL" id="KAF2240449.1"/>
    </source>
</evidence>
<evidence type="ECO:0000259" key="2">
    <source>
        <dbReference type="Pfam" id="PF06985"/>
    </source>
</evidence>
<feature type="compositionally biased region" description="Basic and acidic residues" evidence="1">
    <location>
        <begin position="1"/>
        <end position="17"/>
    </location>
</feature>
<feature type="compositionally biased region" description="Polar residues" evidence="1">
    <location>
        <begin position="117"/>
        <end position="129"/>
    </location>
</feature>
<dbReference type="Proteomes" id="UP000800094">
    <property type="component" value="Unassembled WGS sequence"/>
</dbReference>
<accession>A0A6A6HRF0</accession>
<dbReference type="GeneID" id="54587584"/>
<dbReference type="RefSeq" id="XP_033675453.1">
    <property type="nucleotide sequence ID" value="XM_033834254.1"/>
</dbReference>
<organism evidence="3 4">
    <name type="scientific">Trematosphaeria pertusa</name>
    <dbReference type="NCBI Taxonomy" id="390896"/>
    <lineage>
        <taxon>Eukaryota</taxon>
        <taxon>Fungi</taxon>
        <taxon>Dikarya</taxon>
        <taxon>Ascomycota</taxon>
        <taxon>Pezizomycotina</taxon>
        <taxon>Dothideomycetes</taxon>
        <taxon>Pleosporomycetidae</taxon>
        <taxon>Pleosporales</taxon>
        <taxon>Massarineae</taxon>
        <taxon>Trematosphaeriaceae</taxon>
        <taxon>Trematosphaeria</taxon>
    </lineage>
</organism>
<reference evidence="3" key="1">
    <citation type="journal article" date="2020" name="Stud. Mycol.">
        <title>101 Dothideomycetes genomes: a test case for predicting lifestyles and emergence of pathogens.</title>
        <authorList>
            <person name="Haridas S."/>
            <person name="Albert R."/>
            <person name="Binder M."/>
            <person name="Bloem J."/>
            <person name="Labutti K."/>
            <person name="Salamov A."/>
            <person name="Andreopoulos B."/>
            <person name="Baker S."/>
            <person name="Barry K."/>
            <person name="Bills G."/>
            <person name="Bluhm B."/>
            <person name="Cannon C."/>
            <person name="Castanera R."/>
            <person name="Culley D."/>
            <person name="Daum C."/>
            <person name="Ezra D."/>
            <person name="Gonzalez J."/>
            <person name="Henrissat B."/>
            <person name="Kuo A."/>
            <person name="Liang C."/>
            <person name="Lipzen A."/>
            <person name="Lutzoni F."/>
            <person name="Magnuson J."/>
            <person name="Mondo S."/>
            <person name="Nolan M."/>
            <person name="Ohm R."/>
            <person name="Pangilinan J."/>
            <person name="Park H.-J."/>
            <person name="Ramirez L."/>
            <person name="Alfaro M."/>
            <person name="Sun H."/>
            <person name="Tritt A."/>
            <person name="Yoshinaga Y."/>
            <person name="Zwiers L.-H."/>
            <person name="Turgeon B."/>
            <person name="Goodwin S."/>
            <person name="Spatafora J."/>
            <person name="Crous P."/>
            <person name="Grigoriev I."/>
        </authorList>
    </citation>
    <scope>NUCLEOTIDE SEQUENCE</scope>
    <source>
        <strain evidence="3">CBS 122368</strain>
    </source>
</reference>
<name>A0A6A6HRF0_9PLEO</name>
<gene>
    <name evidence="3" type="ORF">BU26DRAFT_572641</name>
</gene>
<keyword evidence="4" id="KW-1185">Reference proteome</keyword>
<dbReference type="OrthoDB" id="3548654at2759"/>
<evidence type="ECO:0000256" key="1">
    <source>
        <dbReference type="SAM" id="MobiDB-lite"/>
    </source>
</evidence>
<dbReference type="EMBL" id="ML987217">
    <property type="protein sequence ID" value="KAF2240449.1"/>
    <property type="molecule type" value="Genomic_DNA"/>
</dbReference>
<dbReference type="PANTHER" id="PTHR24148:SF73">
    <property type="entry name" value="HET DOMAIN PROTEIN (AFU_ORTHOLOGUE AFUA_8G01020)"/>
    <property type="match status" value="1"/>
</dbReference>
<proteinExistence type="predicted"/>
<dbReference type="Pfam" id="PF06985">
    <property type="entry name" value="HET"/>
    <property type="match status" value="1"/>
</dbReference>
<feature type="region of interest" description="Disordered" evidence="1">
    <location>
        <begin position="1"/>
        <end position="22"/>
    </location>
</feature>
<dbReference type="InterPro" id="IPR010730">
    <property type="entry name" value="HET"/>
</dbReference>
<dbReference type="PANTHER" id="PTHR24148">
    <property type="entry name" value="ANKYRIN REPEAT DOMAIN-CONTAINING PROTEIN 39 HOMOLOG-RELATED"/>
    <property type="match status" value="1"/>
</dbReference>
<sequence>MSAWGDEVHQPYGHPDDYPAPDLRTWRVHVRRPLLHSGYHSDNNRAFAQAASTSTSQNPFAPHFSPHSYYAATGQIPPPPTVTRCEYDSHGPSGSTPYRSSPPPPATDLSYPPSCSRFPSTLARSSPPLSSFYARGPHGQPDEQSQPPPPYAPPHRNSRPYRASPPPTARPYVSKILVQNTSNICKQCAFKLTRQPSSAGTLGAKAYQYSPLRDREIRLVRILPTRMFTIKCEIFHASLDPAPDYVAISYAWGDADDTRKIQVEGVPVPVAVSLHGALGALRRKDRDVYVWVDALCVDQQNKEERAQQVRLMTSIYKAAASVAIWLGPEGDQSSLALALLEDLVAKTASPQRITKVISDSRRREEFAAMVSLFERDYWRRLWVVQEVVNA</sequence>
<feature type="domain" description="Heterokaryon incompatibility" evidence="2">
    <location>
        <begin position="245"/>
        <end position="386"/>
    </location>
</feature>
<dbReference type="AlphaFoldDB" id="A0A6A6HRF0"/>